<keyword evidence="2" id="KW-0812">Transmembrane</keyword>
<reference evidence="4" key="1">
    <citation type="journal article" date="2006" name="Proc. Natl. Acad. Sci. U.S.A.">
        <title>The complete genome of Rhodococcus sp. RHA1 provides insights into a catabolic powerhouse.</title>
        <authorList>
            <person name="McLeod M.P."/>
            <person name="Warren R.L."/>
            <person name="Hsiao W.W.L."/>
            <person name="Araki N."/>
            <person name="Myhre M."/>
            <person name="Fernandes C."/>
            <person name="Miyazawa D."/>
            <person name="Wong W."/>
            <person name="Lillquist A.L."/>
            <person name="Wang D."/>
            <person name="Dosanjh M."/>
            <person name="Hara H."/>
            <person name="Petrescu A."/>
            <person name="Morin R.D."/>
            <person name="Yang G."/>
            <person name="Stott J.M."/>
            <person name="Schein J.E."/>
            <person name="Shin H."/>
            <person name="Smailus D."/>
            <person name="Siddiqui A.S."/>
            <person name="Marra M.A."/>
            <person name="Jones S.J.M."/>
            <person name="Holt R."/>
            <person name="Brinkman F.S.L."/>
            <person name="Miyauchi K."/>
            <person name="Fukuda M."/>
            <person name="Davies J.E."/>
            <person name="Mohn W.W."/>
            <person name="Eltis L.D."/>
        </authorList>
    </citation>
    <scope>NUCLEOTIDE SEQUENCE [LARGE SCALE GENOMIC DNA]</scope>
    <source>
        <strain evidence="4">RHA1</strain>
    </source>
</reference>
<dbReference type="HOGENOM" id="CLU_2131573_0_0_11"/>
<dbReference type="KEGG" id="rha:RHA1_ro02739"/>
<dbReference type="AlphaFoldDB" id="Q0SD42"/>
<feature type="region of interest" description="Disordered" evidence="1">
    <location>
        <begin position="87"/>
        <end position="113"/>
    </location>
</feature>
<protein>
    <submittedName>
        <fullName evidence="3">Possible Na+ dependent symporter protein</fullName>
    </submittedName>
</protein>
<evidence type="ECO:0000313" key="3">
    <source>
        <dbReference type="EMBL" id="ABG94544.1"/>
    </source>
</evidence>
<keyword evidence="2" id="KW-1133">Transmembrane helix</keyword>
<organism evidence="3 4">
    <name type="scientific">Rhodococcus jostii (strain RHA1)</name>
    <dbReference type="NCBI Taxonomy" id="101510"/>
    <lineage>
        <taxon>Bacteria</taxon>
        <taxon>Bacillati</taxon>
        <taxon>Actinomycetota</taxon>
        <taxon>Actinomycetes</taxon>
        <taxon>Mycobacteriales</taxon>
        <taxon>Nocardiaceae</taxon>
        <taxon>Rhodococcus</taxon>
    </lineage>
</organism>
<sequence length="113" mass="12448">METLQHPRRRDRNRHRTGLVTTVTLIILCPQVWPGDADNAPVPLTFPVLVSIPVGFLGCWIGTIIGKPDPSQGNAFTKLRVRSQVGLGAEESPPARIPTRPQLVRTDMTGEME</sequence>
<dbReference type="Proteomes" id="UP000008710">
    <property type="component" value="Chromosome"/>
</dbReference>
<proteinExistence type="predicted"/>
<feature type="transmembrane region" description="Helical" evidence="2">
    <location>
        <begin position="44"/>
        <end position="65"/>
    </location>
</feature>
<evidence type="ECO:0000313" key="4">
    <source>
        <dbReference type="Proteomes" id="UP000008710"/>
    </source>
</evidence>
<name>Q0SD42_RHOJR</name>
<dbReference type="EMBL" id="CP000431">
    <property type="protein sequence ID" value="ABG94544.1"/>
    <property type="molecule type" value="Genomic_DNA"/>
</dbReference>
<keyword evidence="2" id="KW-0472">Membrane</keyword>
<evidence type="ECO:0000256" key="1">
    <source>
        <dbReference type="SAM" id="MobiDB-lite"/>
    </source>
</evidence>
<dbReference type="PATRIC" id="fig|101510.16.peg.2768"/>
<evidence type="ECO:0000256" key="2">
    <source>
        <dbReference type="SAM" id="Phobius"/>
    </source>
</evidence>
<dbReference type="RefSeq" id="WP_011595439.1">
    <property type="nucleotide sequence ID" value="NC_008268.1"/>
</dbReference>
<gene>
    <name evidence="3" type="ordered locus">RHA1_ro02739</name>
</gene>
<dbReference type="eggNOG" id="COG4147">
    <property type="taxonomic scope" value="Bacteria"/>
</dbReference>
<accession>Q0SD42</accession>